<reference evidence="2" key="1">
    <citation type="submission" date="2020-03" db="EMBL/GenBank/DDBJ databases">
        <title>The deep terrestrial virosphere.</title>
        <authorList>
            <person name="Holmfeldt K."/>
            <person name="Nilsson E."/>
            <person name="Simone D."/>
            <person name="Lopez-Fernandez M."/>
            <person name="Wu X."/>
            <person name="de Brujin I."/>
            <person name="Lundin D."/>
            <person name="Andersson A."/>
            <person name="Bertilsson S."/>
            <person name="Dopson M."/>
        </authorList>
    </citation>
    <scope>NUCLEOTIDE SEQUENCE</scope>
    <source>
        <strain evidence="2">MM171A00126</strain>
        <strain evidence="3">MM171B00120</strain>
    </source>
</reference>
<keyword evidence="1" id="KW-1133">Transmembrane helix</keyword>
<feature type="transmembrane region" description="Helical" evidence="1">
    <location>
        <begin position="30"/>
        <end position="50"/>
    </location>
</feature>
<keyword evidence="1" id="KW-0812">Transmembrane</keyword>
<organism evidence="2">
    <name type="scientific">viral metagenome</name>
    <dbReference type="NCBI Taxonomy" id="1070528"/>
    <lineage>
        <taxon>unclassified sequences</taxon>
        <taxon>metagenomes</taxon>
        <taxon>organismal metagenomes</taxon>
    </lineage>
</organism>
<dbReference type="EMBL" id="MT143706">
    <property type="protein sequence ID" value="QJB01179.1"/>
    <property type="molecule type" value="Genomic_DNA"/>
</dbReference>
<keyword evidence="1" id="KW-0472">Membrane</keyword>
<name>A0A6M3M8E2_9ZZZZ</name>
<dbReference type="AlphaFoldDB" id="A0A6M3M8E2"/>
<sequence>MKTVIVRLLDLALIACLVVGSHDAKTFAFWIVSMMVILLWVGVFAIDATAATKIKGRGFVKKTIRLTINAAYTGALIYAGFPVLAALYVISIVALRAICEKKIEEAKGVAA</sequence>
<evidence type="ECO:0000256" key="1">
    <source>
        <dbReference type="SAM" id="Phobius"/>
    </source>
</evidence>
<protein>
    <submittedName>
        <fullName evidence="2">Uncharacterized protein</fullName>
    </submittedName>
</protein>
<feature type="transmembrane region" description="Helical" evidence="1">
    <location>
        <begin position="71"/>
        <end position="95"/>
    </location>
</feature>
<dbReference type="EMBL" id="MT143895">
    <property type="protein sequence ID" value="QJB05127.1"/>
    <property type="molecule type" value="Genomic_DNA"/>
</dbReference>
<proteinExistence type="predicted"/>
<evidence type="ECO:0000313" key="3">
    <source>
        <dbReference type="EMBL" id="QJB05127.1"/>
    </source>
</evidence>
<accession>A0A6M3M8E2</accession>
<gene>
    <name evidence="2" type="ORF">MM171A00126_0019</name>
    <name evidence="3" type="ORF">MM171B00120_0023</name>
</gene>
<evidence type="ECO:0000313" key="2">
    <source>
        <dbReference type="EMBL" id="QJB01179.1"/>
    </source>
</evidence>